<keyword evidence="3" id="KW-1185">Reference proteome</keyword>
<keyword evidence="1" id="KW-0472">Membrane</keyword>
<protein>
    <recommendedName>
        <fullName evidence="4">Secreted protein with PEP-CTERM sorting signal</fullName>
    </recommendedName>
</protein>
<sequence>MDPGKQENLLRLVTARSALSAVGGAAAVWLSARRLRSHRLLS</sequence>
<comment type="caution">
    <text evidence="2">The sequence shown here is derived from an EMBL/GenBank/DDBJ whole genome shotgun (WGS) entry which is preliminary data.</text>
</comment>
<evidence type="ECO:0000313" key="3">
    <source>
        <dbReference type="Proteomes" id="UP001268819"/>
    </source>
</evidence>
<dbReference type="Proteomes" id="UP001268819">
    <property type="component" value="Unassembled WGS sequence"/>
</dbReference>
<gene>
    <name evidence="2" type="ORF">J2S66_001918</name>
</gene>
<evidence type="ECO:0000313" key="2">
    <source>
        <dbReference type="EMBL" id="MDR6593534.1"/>
    </source>
</evidence>
<name>A0ABU1PUH6_9PSEU</name>
<keyword evidence="1" id="KW-1133">Transmembrane helix</keyword>
<proteinExistence type="predicted"/>
<dbReference type="EMBL" id="JAVDSG010000001">
    <property type="protein sequence ID" value="MDR6593534.1"/>
    <property type="molecule type" value="Genomic_DNA"/>
</dbReference>
<reference evidence="2 3" key="1">
    <citation type="submission" date="2023-07" db="EMBL/GenBank/DDBJ databases">
        <title>Sequencing the genomes of 1000 actinobacteria strains.</title>
        <authorList>
            <person name="Klenk H.-P."/>
        </authorList>
    </citation>
    <scope>NUCLEOTIDE SEQUENCE [LARGE SCALE GENOMIC DNA]</scope>
    <source>
        <strain evidence="2 3">DSM 43749</strain>
    </source>
</reference>
<evidence type="ECO:0000256" key="1">
    <source>
        <dbReference type="SAM" id="Phobius"/>
    </source>
</evidence>
<feature type="transmembrane region" description="Helical" evidence="1">
    <location>
        <begin position="12"/>
        <end position="32"/>
    </location>
</feature>
<accession>A0ABU1PUH6</accession>
<dbReference type="RefSeq" id="WP_310306330.1">
    <property type="nucleotide sequence ID" value="NZ_BAAAXB010000001.1"/>
</dbReference>
<organism evidence="2 3">
    <name type="scientific">Saccharothrix longispora</name>
    <dbReference type="NCBI Taxonomy" id="33920"/>
    <lineage>
        <taxon>Bacteria</taxon>
        <taxon>Bacillati</taxon>
        <taxon>Actinomycetota</taxon>
        <taxon>Actinomycetes</taxon>
        <taxon>Pseudonocardiales</taxon>
        <taxon>Pseudonocardiaceae</taxon>
        <taxon>Saccharothrix</taxon>
    </lineage>
</organism>
<evidence type="ECO:0008006" key="4">
    <source>
        <dbReference type="Google" id="ProtNLM"/>
    </source>
</evidence>
<keyword evidence="1" id="KW-0812">Transmembrane</keyword>